<proteinExistence type="predicted"/>
<feature type="compositionally biased region" description="Basic and acidic residues" evidence="2">
    <location>
        <begin position="115"/>
        <end position="124"/>
    </location>
</feature>
<name>A0A1I7YFS4_9BILA</name>
<keyword evidence="3" id="KW-1185">Reference proteome</keyword>
<accession>A0A1I7YFS4</accession>
<evidence type="ECO:0000313" key="4">
    <source>
        <dbReference type="WBParaSite" id="L893_g15887.t1"/>
    </source>
</evidence>
<sequence>MKEEHRCRTISDFSNIKGNEDTDVWRIKYEALLKDYEKIRAKNADMEDRFLHIVEKVEGEKQQLAEEIDHLVHRVEKLTERNRKLEEDCKRYKSDCATAVRLLRNQQGEYDEEAEPTKMEDRNVESPTRPTFVEDNSRTTLFGFSGVFII</sequence>
<evidence type="ECO:0000256" key="1">
    <source>
        <dbReference type="SAM" id="Coils"/>
    </source>
</evidence>
<dbReference type="Proteomes" id="UP000095287">
    <property type="component" value="Unplaced"/>
</dbReference>
<feature type="coiled-coil region" evidence="1">
    <location>
        <begin position="29"/>
        <end position="95"/>
    </location>
</feature>
<evidence type="ECO:0000313" key="3">
    <source>
        <dbReference type="Proteomes" id="UP000095287"/>
    </source>
</evidence>
<feature type="region of interest" description="Disordered" evidence="2">
    <location>
        <begin position="106"/>
        <end position="131"/>
    </location>
</feature>
<keyword evidence="1" id="KW-0175">Coiled coil</keyword>
<protein>
    <submittedName>
        <fullName evidence="4">t-SNARE coiled-coil homology domain-containing protein</fullName>
    </submittedName>
</protein>
<evidence type="ECO:0000256" key="2">
    <source>
        <dbReference type="SAM" id="MobiDB-lite"/>
    </source>
</evidence>
<reference evidence="4" key="1">
    <citation type="submission" date="2016-11" db="UniProtKB">
        <authorList>
            <consortium name="WormBaseParasite"/>
        </authorList>
    </citation>
    <scope>IDENTIFICATION</scope>
</reference>
<dbReference type="WBParaSite" id="L893_g15887.t1">
    <property type="protein sequence ID" value="L893_g15887.t1"/>
    <property type="gene ID" value="L893_g15887"/>
</dbReference>
<dbReference type="AlphaFoldDB" id="A0A1I7YFS4"/>
<organism evidence="3 4">
    <name type="scientific">Steinernema glaseri</name>
    <dbReference type="NCBI Taxonomy" id="37863"/>
    <lineage>
        <taxon>Eukaryota</taxon>
        <taxon>Metazoa</taxon>
        <taxon>Ecdysozoa</taxon>
        <taxon>Nematoda</taxon>
        <taxon>Chromadorea</taxon>
        <taxon>Rhabditida</taxon>
        <taxon>Tylenchina</taxon>
        <taxon>Panagrolaimomorpha</taxon>
        <taxon>Strongyloidoidea</taxon>
        <taxon>Steinernematidae</taxon>
        <taxon>Steinernema</taxon>
    </lineage>
</organism>